<keyword evidence="2" id="KW-1185">Reference proteome</keyword>
<evidence type="ECO:0000313" key="2">
    <source>
        <dbReference type="Proteomes" id="UP001165085"/>
    </source>
</evidence>
<dbReference type="OrthoDB" id="10381004at2759"/>
<sequence length="388" mass="42980">MLDVLRYLAGMADSRVFKAKCCVAPFPPSDQLGRLIDTACLARSTAWLNSWHDEPENEVLSASSVRISRRNYLDSRDVHIRWGSMQSATIPWAIDEGSLVTTYSTKRKDKSRFVHGQRPTFFGDGPEERYSSKYIHLSPILGFNPSLARAPKEVREVYADAKYVVLSRATIDPGPSQCLWPPLTDYGKESIEGIFIRERVNKLNRQCIDSKAVISVIDTSFEVLGQMSLDQGQLPGDYCICDGRLFQVHPEGHEDEDEILVGFNPDLGRMSTEGCVTRLSFEALDLEAAAGNVPNLMGKVSAPLVSVVSINSKPHKNMGLANVGGVIYGFDSVAPAVTFPLLEIRGGGSYSIYEHGEESWTREQVAMVKQYFAKKKGSFTGGRETLTR</sequence>
<dbReference type="EMBL" id="BRXY01000593">
    <property type="protein sequence ID" value="GMI02143.1"/>
    <property type="molecule type" value="Genomic_DNA"/>
</dbReference>
<proteinExistence type="predicted"/>
<dbReference type="Proteomes" id="UP001165085">
    <property type="component" value="Unassembled WGS sequence"/>
</dbReference>
<evidence type="ECO:0000313" key="1">
    <source>
        <dbReference type="EMBL" id="GMI02143.1"/>
    </source>
</evidence>
<accession>A0A9W7CAD2</accession>
<comment type="caution">
    <text evidence="1">The sequence shown here is derived from an EMBL/GenBank/DDBJ whole genome shotgun (WGS) entry which is preliminary data.</text>
</comment>
<name>A0A9W7CAD2_9STRA</name>
<organism evidence="1 2">
    <name type="scientific">Triparma strigata</name>
    <dbReference type="NCBI Taxonomy" id="1606541"/>
    <lineage>
        <taxon>Eukaryota</taxon>
        <taxon>Sar</taxon>
        <taxon>Stramenopiles</taxon>
        <taxon>Ochrophyta</taxon>
        <taxon>Bolidophyceae</taxon>
        <taxon>Parmales</taxon>
        <taxon>Triparmaceae</taxon>
        <taxon>Triparma</taxon>
    </lineage>
</organism>
<reference evidence="2" key="1">
    <citation type="journal article" date="2023" name="Commun. Biol.">
        <title>Genome analysis of Parmales, the sister group of diatoms, reveals the evolutionary specialization of diatoms from phago-mixotrophs to photoautotrophs.</title>
        <authorList>
            <person name="Ban H."/>
            <person name="Sato S."/>
            <person name="Yoshikawa S."/>
            <person name="Yamada K."/>
            <person name="Nakamura Y."/>
            <person name="Ichinomiya M."/>
            <person name="Sato N."/>
            <person name="Blanc-Mathieu R."/>
            <person name="Endo H."/>
            <person name="Kuwata A."/>
            <person name="Ogata H."/>
        </authorList>
    </citation>
    <scope>NUCLEOTIDE SEQUENCE [LARGE SCALE GENOMIC DNA]</scope>
    <source>
        <strain evidence="2">NIES 3701</strain>
    </source>
</reference>
<dbReference type="AlphaFoldDB" id="A0A9W7CAD2"/>
<gene>
    <name evidence="1" type="ORF">TrST_g14247</name>
</gene>
<protein>
    <submittedName>
        <fullName evidence="1">Uncharacterized protein</fullName>
    </submittedName>
</protein>